<evidence type="ECO:0000313" key="3">
    <source>
        <dbReference type="EMBL" id="BAT76883.1"/>
    </source>
</evidence>
<accession>A0A0S3R8H3</accession>
<evidence type="ECO:0000313" key="4">
    <source>
        <dbReference type="Proteomes" id="UP000291084"/>
    </source>
</evidence>
<organism evidence="3 4">
    <name type="scientific">Vigna angularis var. angularis</name>
    <dbReference type="NCBI Taxonomy" id="157739"/>
    <lineage>
        <taxon>Eukaryota</taxon>
        <taxon>Viridiplantae</taxon>
        <taxon>Streptophyta</taxon>
        <taxon>Embryophyta</taxon>
        <taxon>Tracheophyta</taxon>
        <taxon>Spermatophyta</taxon>
        <taxon>Magnoliopsida</taxon>
        <taxon>eudicotyledons</taxon>
        <taxon>Gunneridae</taxon>
        <taxon>Pentapetalae</taxon>
        <taxon>rosids</taxon>
        <taxon>fabids</taxon>
        <taxon>Fabales</taxon>
        <taxon>Fabaceae</taxon>
        <taxon>Papilionoideae</taxon>
        <taxon>50 kb inversion clade</taxon>
        <taxon>NPAAA clade</taxon>
        <taxon>indigoferoid/millettioid clade</taxon>
        <taxon>Phaseoleae</taxon>
        <taxon>Vigna</taxon>
    </lineage>
</organism>
<keyword evidence="4" id="KW-1185">Reference proteome</keyword>
<feature type="region of interest" description="Disordered" evidence="1">
    <location>
        <begin position="26"/>
        <end position="57"/>
    </location>
</feature>
<dbReference type="Proteomes" id="UP000291084">
    <property type="component" value="Chromosome 1"/>
</dbReference>
<evidence type="ECO:0000256" key="2">
    <source>
        <dbReference type="SAM" id="Phobius"/>
    </source>
</evidence>
<reference evidence="3 4" key="1">
    <citation type="journal article" date="2015" name="Sci. Rep.">
        <title>The power of single molecule real-time sequencing technology in the de novo assembly of a eukaryotic genome.</title>
        <authorList>
            <person name="Sakai H."/>
            <person name="Naito K."/>
            <person name="Ogiso-Tanaka E."/>
            <person name="Takahashi Y."/>
            <person name="Iseki K."/>
            <person name="Muto C."/>
            <person name="Satou K."/>
            <person name="Teruya K."/>
            <person name="Shiroma A."/>
            <person name="Shimoji M."/>
            <person name="Hirano T."/>
            <person name="Itoh T."/>
            <person name="Kaga A."/>
            <person name="Tomooka N."/>
        </authorList>
    </citation>
    <scope>NUCLEOTIDE SEQUENCE [LARGE SCALE GENOMIC DNA]</scope>
    <source>
        <strain evidence="4">cv. Shumari</strain>
    </source>
</reference>
<keyword evidence="2" id="KW-0812">Transmembrane</keyword>
<keyword evidence="2" id="KW-0472">Membrane</keyword>
<feature type="non-terminal residue" evidence="3">
    <location>
        <position position="1"/>
    </location>
</feature>
<gene>
    <name evidence="3" type="primary">Vigan.01G494800</name>
    <name evidence="3" type="ORF">VIGAN_01494800</name>
</gene>
<proteinExistence type="predicted"/>
<sequence length="85" mass="9965">PYSFFCNTETIIYRYLITEEIMNRDKSIDKPMKPRRREPQRSRRGDSGGNTGDHQNPVLGLCRFVLGVIFLSLVLFVFFYFILGI</sequence>
<feature type="compositionally biased region" description="Basic and acidic residues" evidence="1">
    <location>
        <begin position="26"/>
        <end position="46"/>
    </location>
</feature>
<evidence type="ECO:0000256" key="1">
    <source>
        <dbReference type="SAM" id="MobiDB-lite"/>
    </source>
</evidence>
<protein>
    <submittedName>
        <fullName evidence="3">Uncharacterized protein</fullName>
    </submittedName>
</protein>
<dbReference type="EMBL" id="AP015034">
    <property type="protein sequence ID" value="BAT76883.1"/>
    <property type="molecule type" value="Genomic_DNA"/>
</dbReference>
<feature type="transmembrane region" description="Helical" evidence="2">
    <location>
        <begin position="64"/>
        <end position="83"/>
    </location>
</feature>
<keyword evidence="2" id="KW-1133">Transmembrane helix</keyword>
<dbReference type="AlphaFoldDB" id="A0A0S3R8H3"/>
<name>A0A0S3R8H3_PHAAN</name>